<dbReference type="PROSITE" id="PS51257">
    <property type="entry name" value="PROKAR_LIPOPROTEIN"/>
    <property type="match status" value="1"/>
</dbReference>
<protein>
    <recommendedName>
        <fullName evidence="4">Peptidase C-terminal archaeal/bacterial domain-containing protein</fullName>
    </recommendedName>
</protein>
<dbReference type="Proteomes" id="UP000482209">
    <property type="component" value="Unassembled WGS sequence"/>
</dbReference>
<organism evidence="2 3">
    <name type="scientific">Velocimicrobium porci</name>
    <dbReference type="NCBI Taxonomy" id="2606634"/>
    <lineage>
        <taxon>Bacteria</taxon>
        <taxon>Bacillati</taxon>
        <taxon>Bacillota</taxon>
        <taxon>Clostridia</taxon>
        <taxon>Lachnospirales</taxon>
        <taxon>Lachnospiraceae</taxon>
        <taxon>Velocimicrobium</taxon>
    </lineage>
</organism>
<dbReference type="EMBL" id="VUMT01000021">
    <property type="protein sequence ID" value="MSS64545.1"/>
    <property type="molecule type" value="Genomic_DNA"/>
</dbReference>
<dbReference type="AlphaFoldDB" id="A0A6L5Y0F5"/>
<gene>
    <name evidence="2" type="ORF">FYJ58_11765</name>
</gene>
<keyword evidence="3" id="KW-1185">Reference proteome</keyword>
<evidence type="ECO:0000313" key="2">
    <source>
        <dbReference type="EMBL" id="MSS64545.1"/>
    </source>
</evidence>
<dbReference type="SUPFAM" id="SSF89260">
    <property type="entry name" value="Collagen-binding domain"/>
    <property type="match status" value="1"/>
</dbReference>
<sequence>MQKKSQYKWTKKLFGIVFVTILMFSCKLSVDTVEAASVTDENGKQVNTITSRVVTSGDKVDANKYTQHTIVLPTAEKQVIIPVELSKSGYYKLGIEVADNYGVSGYISAKLYSDADCTKSLIGIHPSIFLNQGTSNFGYMSISKAGTYYLKLSASSELCKNYESISIKLKGNLFNGDNRTLTSNKYTTTYRKDSRYVYYKVNVKKTGYITVKQNQLVQDNSGTFVIKEEDTSSYVALCNSKKKELTPDCYNSYKTTKNKQIFGVKKGTYYLKVKAYLTNPYRIKYTFKALTDQSGSSQKSAKTIKSGSRANGLVLATDKTSKVDWYKFYLPKKQNVSISIFGDTCNTSGSIRVQIIPPKKVILFGDTFSAGGTGFKKAVKSKDKFNAGTYYLKVTKTNDNVTGHYTITVK</sequence>
<keyword evidence="1" id="KW-0732">Signal</keyword>
<dbReference type="Gene3D" id="2.60.120.380">
    <property type="match status" value="2"/>
</dbReference>
<name>A0A6L5Y0F5_9FIRM</name>
<accession>A0A6L5Y0F5</accession>
<evidence type="ECO:0000256" key="1">
    <source>
        <dbReference type="SAM" id="SignalP"/>
    </source>
</evidence>
<reference evidence="2 3" key="1">
    <citation type="submission" date="2019-08" db="EMBL/GenBank/DDBJ databases">
        <title>In-depth cultivation of the pig gut microbiome towards novel bacterial diversity and tailored functional studies.</title>
        <authorList>
            <person name="Wylensek D."/>
            <person name="Hitch T.C.A."/>
            <person name="Clavel T."/>
        </authorList>
    </citation>
    <scope>NUCLEOTIDE SEQUENCE [LARGE SCALE GENOMIC DNA]</scope>
    <source>
        <strain evidence="2 3">WCA-693-APC-MOT-I</strain>
    </source>
</reference>
<comment type="caution">
    <text evidence="2">The sequence shown here is derived from an EMBL/GenBank/DDBJ whole genome shotgun (WGS) entry which is preliminary data.</text>
</comment>
<evidence type="ECO:0000313" key="3">
    <source>
        <dbReference type="Proteomes" id="UP000482209"/>
    </source>
</evidence>
<feature type="signal peptide" evidence="1">
    <location>
        <begin position="1"/>
        <end position="35"/>
    </location>
</feature>
<evidence type="ECO:0008006" key="4">
    <source>
        <dbReference type="Google" id="ProtNLM"/>
    </source>
</evidence>
<feature type="chain" id="PRO_5027118436" description="Peptidase C-terminal archaeal/bacterial domain-containing protein" evidence="1">
    <location>
        <begin position="36"/>
        <end position="410"/>
    </location>
</feature>
<proteinExistence type="predicted"/>
<dbReference type="RefSeq" id="WP_154519932.1">
    <property type="nucleotide sequence ID" value="NZ_VUMT01000021.1"/>
</dbReference>